<comment type="caution">
    <text evidence="1">The sequence shown here is derived from an EMBL/GenBank/DDBJ whole genome shotgun (WGS) entry which is preliminary data.</text>
</comment>
<keyword evidence="2" id="KW-1185">Reference proteome</keyword>
<dbReference type="OrthoDB" id="5922813at2759"/>
<dbReference type="Proteomes" id="UP000054721">
    <property type="component" value="Unassembled WGS sequence"/>
</dbReference>
<proteinExistence type="predicted"/>
<name>A0A0V1L2U2_9BILA</name>
<dbReference type="AlphaFoldDB" id="A0A0V1L2U2"/>
<reference evidence="1 2" key="1">
    <citation type="submission" date="2015-05" db="EMBL/GenBank/DDBJ databases">
        <title>Evolution of Trichinella species and genotypes.</title>
        <authorList>
            <person name="Korhonen P.K."/>
            <person name="Edoardo P."/>
            <person name="Giuseppe L.R."/>
            <person name="Gasser R.B."/>
        </authorList>
    </citation>
    <scope>NUCLEOTIDE SEQUENCE [LARGE SCALE GENOMIC DNA]</scope>
    <source>
        <strain evidence="1">ISS10</strain>
    </source>
</reference>
<protein>
    <submittedName>
        <fullName evidence="1">Uncharacterized protein</fullName>
    </submittedName>
</protein>
<evidence type="ECO:0000313" key="2">
    <source>
        <dbReference type="Proteomes" id="UP000054721"/>
    </source>
</evidence>
<organism evidence="1 2">
    <name type="scientific">Trichinella nativa</name>
    <dbReference type="NCBI Taxonomy" id="6335"/>
    <lineage>
        <taxon>Eukaryota</taxon>
        <taxon>Metazoa</taxon>
        <taxon>Ecdysozoa</taxon>
        <taxon>Nematoda</taxon>
        <taxon>Enoplea</taxon>
        <taxon>Dorylaimia</taxon>
        <taxon>Trichinellida</taxon>
        <taxon>Trichinellidae</taxon>
        <taxon>Trichinella</taxon>
    </lineage>
</organism>
<accession>A0A0V1L2U2</accession>
<sequence>MRGSVSCAWCWTAYEPNIRIHYFNNTMLPIAADTMPRAIESTLYRETLL</sequence>
<evidence type="ECO:0000313" key="1">
    <source>
        <dbReference type="EMBL" id="KRZ53865.1"/>
    </source>
</evidence>
<dbReference type="EMBL" id="JYDW01000152">
    <property type="protein sequence ID" value="KRZ53865.1"/>
    <property type="molecule type" value="Genomic_DNA"/>
</dbReference>
<gene>
    <name evidence="1" type="ORF">T02_14336</name>
</gene>